<organism evidence="1 2">
    <name type="scientific">Kitasatospora kifunensis</name>
    <name type="common">Streptomyces kifunensis</name>
    <dbReference type="NCBI Taxonomy" id="58351"/>
    <lineage>
        <taxon>Bacteria</taxon>
        <taxon>Bacillati</taxon>
        <taxon>Actinomycetota</taxon>
        <taxon>Actinomycetes</taxon>
        <taxon>Kitasatosporales</taxon>
        <taxon>Streptomycetaceae</taxon>
        <taxon>Kitasatospora</taxon>
    </lineage>
</organism>
<gene>
    <name evidence="1" type="ORF">FHR34_003041</name>
</gene>
<evidence type="ECO:0000313" key="2">
    <source>
        <dbReference type="Proteomes" id="UP000540506"/>
    </source>
</evidence>
<dbReference type="RefSeq" id="WP_184936058.1">
    <property type="nucleotide sequence ID" value="NZ_JACHJV010000001.1"/>
</dbReference>
<proteinExistence type="predicted"/>
<evidence type="ECO:0008006" key="3">
    <source>
        <dbReference type="Google" id="ProtNLM"/>
    </source>
</evidence>
<sequence length="133" mass="14217">MSTYVVVKSVEVTPDPPTIPAQTRIVIKGEVLRRMRDGVYLDVVVKRGLATFVASTLELLDELKAAGSVPSWQKAVEPGPITLTLPTLQSLGASAEEGEYLCRVRAMGWEDELLFGVDVTVAFRAATAAAVSG</sequence>
<evidence type="ECO:0000313" key="1">
    <source>
        <dbReference type="EMBL" id="MBB4924048.1"/>
    </source>
</evidence>
<dbReference type="AlphaFoldDB" id="A0A7W7R277"/>
<keyword evidence="2" id="KW-1185">Reference proteome</keyword>
<protein>
    <recommendedName>
        <fullName evidence="3">Ig-like domain-containing protein</fullName>
    </recommendedName>
</protein>
<comment type="caution">
    <text evidence="1">The sequence shown here is derived from an EMBL/GenBank/DDBJ whole genome shotgun (WGS) entry which is preliminary data.</text>
</comment>
<reference evidence="1 2" key="1">
    <citation type="submission" date="2020-08" db="EMBL/GenBank/DDBJ databases">
        <title>Sequencing the genomes of 1000 actinobacteria strains.</title>
        <authorList>
            <person name="Klenk H.-P."/>
        </authorList>
    </citation>
    <scope>NUCLEOTIDE SEQUENCE [LARGE SCALE GENOMIC DNA]</scope>
    <source>
        <strain evidence="1 2">DSM 41654</strain>
    </source>
</reference>
<accession>A0A7W7R277</accession>
<dbReference type="EMBL" id="JACHJV010000001">
    <property type="protein sequence ID" value="MBB4924048.1"/>
    <property type="molecule type" value="Genomic_DNA"/>
</dbReference>
<dbReference type="Proteomes" id="UP000540506">
    <property type="component" value="Unassembled WGS sequence"/>
</dbReference>
<name>A0A7W7R277_KITKI</name>